<organism evidence="2 3">
    <name type="scientific">Cannabis sativa</name>
    <name type="common">Hemp</name>
    <name type="synonym">Marijuana</name>
    <dbReference type="NCBI Taxonomy" id="3483"/>
    <lineage>
        <taxon>Eukaryota</taxon>
        <taxon>Viridiplantae</taxon>
        <taxon>Streptophyta</taxon>
        <taxon>Embryophyta</taxon>
        <taxon>Tracheophyta</taxon>
        <taxon>Spermatophyta</taxon>
        <taxon>Magnoliopsida</taxon>
        <taxon>eudicotyledons</taxon>
        <taxon>Gunneridae</taxon>
        <taxon>Pentapetalae</taxon>
        <taxon>rosids</taxon>
        <taxon>fabids</taxon>
        <taxon>Rosales</taxon>
        <taxon>Cannabaceae</taxon>
        <taxon>Cannabis</taxon>
    </lineage>
</organism>
<reference evidence="2" key="1">
    <citation type="submission" date="2018-11" db="EMBL/GenBank/DDBJ databases">
        <authorList>
            <person name="Grassa J C."/>
        </authorList>
    </citation>
    <scope>NUCLEOTIDE SEQUENCE [LARGE SCALE GENOMIC DNA]</scope>
</reference>
<feature type="region of interest" description="Disordered" evidence="1">
    <location>
        <begin position="67"/>
        <end position="113"/>
    </location>
</feature>
<evidence type="ECO:0000313" key="3">
    <source>
        <dbReference type="Proteomes" id="UP000596661"/>
    </source>
</evidence>
<protein>
    <submittedName>
        <fullName evidence="2">Uncharacterized protein</fullName>
    </submittedName>
</protein>
<accession>A0A803PTJ5</accession>
<feature type="compositionally biased region" description="Polar residues" evidence="1">
    <location>
        <begin position="74"/>
        <end position="86"/>
    </location>
</feature>
<evidence type="ECO:0000313" key="2">
    <source>
        <dbReference type="EnsemblPlants" id="cds.evm.model.06.1212"/>
    </source>
</evidence>
<dbReference type="Proteomes" id="UP000596661">
    <property type="component" value="Chromosome 6"/>
</dbReference>
<proteinExistence type="predicted"/>
<sequence>MAYAYSRAKSAAVKNLATTSMIQRYVDLAKKETKDMWNQLKAMRKELGKGGGAEEDVDVLETAALETTIENHEATTSTTPTDQNTEVPAVQTDDPAAPSNKIDPYRELGIPTI</sequence>
<name>A0A803PTJ5_CANSA</name>
<dbReference type="EMBL" id="UZAU01000598">
    <property type="status" value="NOT_ANNOTATED_CDS"/>
    <property type="molecule type" value="Genomic_DNA"/>
</dbReference>
<dbReference type="AlphaFoldDB" id="A0A803PTJ5"/>
<dbReference type="Gramene" id="evm.model.06.1212">
    <property type="protein sequence ID" value="cds.evm.model.06.1212"/>
    <property type="gene ID" value="evm.TU.06.1212"/>
</dbReference>
<dbReference type="EnsemblPlants" id="evm.model.06.1212">
    <property type="protein sequence ID" value="cds.evm.model.06.1212"/>
    <property type="gene ID" value="evm.TU.06.1212"/>
</dbReference>
<reference evidence="2" key="2">
    <citation type="submission" date="2021-03" db="UniProtKB">
        <authorList>
            <consortium name="EnsemblPlants"/>
        </authorList>
    </citation>
    <scope>IDENTIFICATION</scope>
</reference>
<keyword evidence="3" id="KW-1185">Reference proteome</keyword>
<evidence type="ECO:0000256" key="1">
    <source>
        <dbReference type="SAM" id="MobiDB-lite"/>
    </source>
</evidence>